<gene>
    <name evidence="2" type="ORF">FD754_012977</name>
</gene>
<dbReference type="AlphaFoldDB" id="A0A5N3VFR4"/>
<feature type="region of interest" description="Disordered" evidence="1">
    <location>
        <begin position="1"/>
        <end position="24"/>
    </location>
</feature>
<sequence>MPATGLNPFSPTLLPNPPLLPPTPCPVQTPGLGEALTGRTFELTMKPDGPRLRLSSVVLGFLLLLVPGQGEAPAQGDIGTGVGLGQILQIL</sequence>
<feature type="compositionally biased region" description="Pro residues" evidence="1">
    <location>
        <begin position="14"/>
        <end position="24"/>
    </location>
</feature>
<dbReference type="Proteomes" id="UP000326458">
    <property type="component" value="Unassembled WGS sequence"/>
</dbReference>
<keyword evidence="3" id="KW-1185">Reference proteome</keyword>
<accession>A0A5N3VFR4</accession>
<reference evidence="2 3" key="1">
    <citation type="submission" date="2019-06" db="EMBL/GenBank/DDBJ databases">
        <title>Discovery of a novel chromosome fission-fusion reversal in muntjac.</title>
        <authorList>
            <person name="Mudd A.B."/>
            <person name="Bredeson J.V."/>
            <person name="Baum R."/>
            <person name="Hockemeyer D."/>
            <person name="Rokhsar D.S."/>
        </authorList>
    </citation>
    <scope>NUCLEOTIDE SEQUENCE [LARGE SCALE GENOMIC DNA]</scope>
    <source>
        <strain evidence="2">UTSW_UCB_Mm</strain>
        <tissue evidence="2">Fibroblast cell line</tissue>
    </source>
</reference>
<evidence type="ECO:0000256" key="1">
    <source>
        <dbReference type="SAM" id="MobiDB-lite"/>
    </source>
</evidence>
<protein>
    <submittedName>
        <fullName evidence="2">Uncharacterized protein</fullName>
    </submittedName>
</protein>
<comment type="caution">
    <text evidence="2">The sequence shown here is derived from an EMBL/GenBank/DDBJ whole genome shotgun (WGS) entry which is preliminary data.</text>
</comment>
<organism evidence="2 3">
    <name type="scientific">Muntiacus muntjak</name>
    <name type="common">Barking deer</name>
    <name type="synonym">Indian muntjac</name>
    <dbReference type="NCBI Taxonomy" id="9888"/>
    <lineage>
        <taxon>Eukaryota</taxon>
        <taxon>Metazoa</taxon>
        <taxon>Chordata</taxon>
        <taxon>Craniata</taxon>
        <taxon>Vertebrata</taxon>
        <taxon>Euteleostomi</taxon>
        <taxon>Mammalia</taxon>
        <taxon>Eutheria</taxon>
        <taxon>Laurasiatheria</taxon>
        <taxon>Artiodactyla</taxon>
        <taxon>Ruminantia</taxon>
        <taxon>Pecora</taxon>
        <taxon>Cervidae</taxon>
        <taxon>Muntiacinae</taxon>
        <taxon>Muntiacus</taxon>
    </lineage>
</organism>
<proteinExistence type="predicted"/>
<evidence type="ECO:0000313" key="3">
    <source>
        <dbReference type="Proteomes" id="UP000326458"/>
    </source>
</evidence>
<evidence type="ECO:0000313" key="2">
    <source>
        <dbReference type="EMBL" id="KAB0348120.1"/>
    </source>
</evidence>
<name>A0A5N3VFR4_MUNMU</name>
<dbReference type="EMBL" id="VCEA01000002">
    <property type="protein sequence ID" value="KAB0348120.1"/>
    <property type="molecule type" value="Genomic_DNA"/>
</dbReference>